<feature type="compositionally biased region" description="Low complexity" evidence="1">
    <location>
        <begin position="22"/>
        <end position="52"/>
    </location>
</feature>
<evidence type="ECO:0000259" key="3">
    <source>
        <dbReference type="Pfam" id="PF12708"/>
    </source>
</evidence>
<dbReference type="Pfam" id="PF12708">
    <property type="entry name" value="Pect-lyase_RHGA_epim"/>
    <property type="match status" value="1"/>
</dbReference>
<dbReference type="OrthoDB" id="5488826at2"/>
<dbReference type="InterPro" id="IPR024535">
    <property type="entry name" value="RHGA/B-epi-like_pectate_lyase"/>
</dbReference>
<accession>A0A2S9YVG3</accession>
<feature type="signal peptide" evidence="2">
    <location>
        <begin position="1"/>
        <end position="25"/>
    </location>
</feature>
<reference evidence="4 5" key="1">
    <citation type="submission" date="2018-03" db="EMBL/GenBank/DDBJ databases">
        <title>Draft Genome Sequences of the Obligatory Marine Myxobacteria Enhygromyxa salina SWB007.</title>
        <authorList>
            <person name="Poehlein A."/>
            <person name="Moghaddam J.A."/>
            <person name="Harms H."/>
            <person name="Alanjari M."/>
            <person name="Koenig G.M."/>
            <person name="Daniel R."/>
            <person name="Schaeberle T.F."/>
        </authorList>
    </citation>
    <scope>NUCLEOTIDE SEQUENCE [LARGE SCALE GENOMIC DNA]</scope>
    <source>
        <strain evidence="4 5">SWB007</strain>
    </source>
</reference>
<protein>
    <submittedName>
        <fullName evidence="4">Pectate lyase superfamily protein</fullName>
    </submittedName>
</protein>
<organism evidence="4 5">
    <name type="scientific">Enhygromyxa salina</name>
    <dbReference type="NCBI Taxonomy" id="215803"/>
    <lineage>
        <taxon>Bacteria</taxon>
        <taxon>Pseudomonadati</taxon>
        <taxon>Myxococcota</taxon>
        <taxon>Polyangia</taxon>
        <taxon>Nannocystales</taxon>
        <taxon>Nannocystaceae</taxon>
        <taxon>Enhygromyxa</taxon>
    </lineage>
</organism>
<dbReference type="InterPro" id="IPR012334">
    <property type="entry name" value="Pectin_lyas_fold"/>
</dbReference>
<feature type="region of interest" description="Disordered" evidence="1">
    <location>
        <begin position="17"/>
        <end position="84"/>
    </location>
</feature>
<sequence length="579" mass="61845">MRRLAITSVTLLALGCQASSPGTEAAGDETATTTTESGSSTGTESGTSSETETGTETETETETETGTETDTDGPDTWRSSLYPDDWTPGFGDDAGRFLHDFSWAGYHNGEAPIPDAIAGVERSVLEDGADPTGAADSTAAIQATIDSVSQAGGGVVSVPAGSYRCDGLLTLTTSGVVIRGAGPDQTFVWFTRDQGITDVDHLTVRGAVTNGDELALTQDGQALASEVWVAAAENLSVGDDVAVGWVITDTFVEDHQMTGTWMSFNGQWKAFFRREVVAIECGGEGCRVTLDVPLRYPALIRDQASLRVETGYLREVGVEDLSLSTVGDWDAAWQNNRSHALALIGVADGWVRRVRSFESPHSSDDRERHLSSGGILIRDAKRVTVADSSMARPQNRGGGGNGYLFEISRSSEVLTRDCEALAGRHNFIQNWDFGTSGCVWVRTHSAGGVAYTSANETISTLGLSEYHHSLAMANLVDDSEVDDGWQGANRLGYSSGAGHSATQNVFWNLRGRGQIRSFQYGWGYVIGTVGLAVYRELAEATLLGSLYTEPVDWVEGEDEGATLEPSSLYEDQLARRLGG</sequence>
<keyword evidence="2" id="KW-0732">Signal</keyword>
<dbReference type="AlphaFoldDB" id="A0A2S9YVG3"/>
<dbReference type="Gene3D" id="2.160.20.10">
    <property type="entry name" value="Single-stranded right-handed beta-helix, Pectin lyase-like"/>
    <property type="match status" value="1"/>
</dbReference>
<feature type="compositionally biased region" description="Acidic residues" evidence="1">
    <location>
        <begin position="53"/>
        <end position="73"/>
    </location>
</feature>
<dbReference type="PROSITE" id="PS51257">
    <property type="entry name" value="PROKAR_LIPOPROTEIN"/>
    <property type="match status" value="1"/>
</dbReference>
<feature type="chain" id="PRO_5015466860" evidence="2">
    <location>
        <begin position="26"/>
        <end position="579"/>
    </location>
</feature>
<dbReference type="InterPro" id="IPR011050">
    <property type="entry name" value="Pectin_lyase_fold/virulence"/>
</dbReference>
<evidence type="ECO:0000313" key="5">
    <source>
        <dbReference type="Proteomes" id="UP000238823"/>
    </source>
</evidence>
<dbReference type="Proteomes" id="UP000238823">
    <property type="component" value="Unassembled WGS sequence"/>
</dbReference>
<dbReference type="RefSeq" id="WP_106088112.1">
    <property type="nucleotide sequence ID" value="NZ_PVNL01000030.1"/>
</dbReference>
<dbReference type="EMBL" id="PVNL01000030">
    <property type="protein sequence ID" value="PRQ09070.1"/>
    <property type="molecule type" value="Genomic_DNA"/>
</dbReference>
<gene>
    <name evidence="4" type="ORF">ENSA7_10600</name>
</gene>
<evidence type="ECO:0000256" key="1">
    <source>
        <dbReference type="SAM" id="MobiDB-lite"/>
    </source>
</evidence>
<name>A0A2S9YVG3_9BACT</name>
<comment type="caution">
    <text evidence="4">The sequence shown here is derived from an EMBL/GenBank/DDBJ whole genome shotgun (WGS) entry which is preliminary data.</text>
</comment>
<proteinExistence type="predicted"/>
<dbReference type="SUPFAM" id="SSF51126">
    <property type="entry name" value="Pectin lyase-like"/>
    <property type="match status" value="1"/>
</dbReference>
<evidence type="ECO:0000256" key="2">
    <source>
        <dbReference type="SAM" id="SignalP"/>
    </source>
</evidence>
<evidence type="ECO:0000313" key="4">
    <source>
        <dbReference type="EMBL" id="PRQ09070.1"/>
    </source>
</evidence>
<dbReference type="GO" id="GO:0016829">
    <property type="term" value="F:lyase activity"/>
    <property type="evidence" value="ECO:0007669"/>
    <property type="project" value="UniProtKB-KW"/>
</dbReference>
<keyword evidence="4" id="KW-0456">Lyase</keyword>
<feature type="domain" description="Rhamnogalacturonase A/B/Epimerase-like pectate lyase" evidence="3">
    <location>
        <begin position="122"/>
        <end position="186"/>
    </location>
</feature>